<dbReference type="PANTHER" id="PTHR30160:SF1">
    <property type="entry name" value="LIPOPOLYSACCHARIDE 1,2-N-ACETYLGLUCOSAMINETRANSFERASE-RELATED"/>
    <property type="match status" value="1"/>
</dbReference>
<keyword evidence="1" id="KW-0328">Glycosyltransferase</keyword>
<name>A0ABP4YLR5_9ACTN</name>
<sequence>MERTGAIVALRASGLGDLLTAVPALRALRRARPDAELTLAAPAGLAPLVERLRITLDTPAGGHHAAGRHTDRRPADHAVVDHVVDVSVKAPPERLRWLGPEVDVAVNLHGKGPGSTRLLHGLAPGHLWAYGMPDAPPWDPYEHEVARWRRLVEAYGCPTRGDDLYLGSPGHRDGPVLIHPGASNPARRWPADRFATVARGVAEQGLDVRITAGPGEEGLAGDVAVQAGLGPDAVLKDIDLSELADAVRASRLVICGDTGIAHLATAYRTPSVVLFGPLSPSHGGPPPGGLHRVLWCPLPGDSHKHTDGPHPALLRLDAEDVLAAAADLLRT</sequence>
<dbReference type="CDD" id="cd03789">
    <property type="entry name" value="GT9_LPS_heptosyltransferase"/>
    <property type="match status" value="1"/>
</dbReference>
<evidence type="ECO:0000256" key="2">
    <source>
        <dbReference type="ARBA" id="ARBA00022679"/>
    </source>
</evidence>
<dbReference type="PANTHER" id="PTHR30160">
    <property type="entry name" value="TETRAACYLDISACCHARIDE 4'-KINASE-RELATED"/>
    <property type="match status" value="1"/>
</dbReference>
<proteinExistence type="predicted"/>
<dbReference type="EMBL" id="BAAALT010000141">
    <property type="protein sequence ID" value="GAA1815909.1"/>
    <property type="molecule type" value="Genomic_DNA"/>
</dbReference>
<evidence type="ECO:0000313" key="3">
    <source>
        <dbReference type="EMBL" id="GAA1815909.1"/>
    </source>
</evidence>
<keyword evidence="4" id="KW-1185">Reference proteome</keyword>
<comment type="caution">
    <text evidence="3">The sequence shown here is derived from an EMBL/GenBank/DDBJ whole genome shotgun (WGS) entry which is preliminary data.</text>
</comment>
<evidence type="ECO:0000256" key="1">
    <source>
        <dbReference type="ARBA" id="ARBA00022676"/>
    </source>
</evidence>
<dbReference type="InterPro" id="IPR002201">
    <property type="entry name" value="Glyco_trans_9"/>
</dbReference>
<dbReference type="Proteomes" id="UP001500218">
    <property type="component" value="Unassembled WGS sequence"/>
</dbReference>
<accession>A0ABP4YLR5</accession>
<dbReference type="SUPFAM" id="SSF53756">
    <property type="entry name" value="UDP-Glycosyltransferase/glycogen phosphorylase"/>
    <property type="match status" value="1"/>
</dbReference>
<evidence type="ECO:0000313" key="4">
    <source>
        <dbReference type="Proteomes" id="UP001500218"/>
    </source>
</evidence>
<dbReference type="Pfam" id="PF01075">
    <property type="entry name" value="Glyco_transf_9"/>
    <property type="match status" value="1"/>
</dbReference>
<dbReference type="RefSeq" id="WP_344134578.1">
    <property type="nucleotide sequence ID" value="NZ_BAAALT010000141.1"/>
</dbReference>
<reference evidence="4" key="1">
    <citation type="journal article" date="2019" name="Int. J. Syst. Evol. Microbiol.">
        <title>The Global Catalogue of Microorganisms (GCM) 10K type strain sequencing project: providing services to taxonomists for standard genome sequencing and annotation.</title>
        <authorList>
            <consortium name="The Broad Institute Genomics Platform"/>
            <consortium name="The Broad Institute Genome Sequencing Center for Infectious Disease"/>
            <person name="Wu L."/>
            <person name="Ma J."/>
        </authorList>
    </citation>
    <scope>NUCLEOTIDE SEQUENCE [LARGE SCALE GENOMIC DNA]</scope>
    <source>
        <strain evidence="4">JCM 13250</strain>
    </source>
</reference>
<protein>
    <submittedName>
        <fullName evidence="3">Glycosyltransferase family 9 protein</fullName>
    </submittedName>
</protein>
<organism evidence="3 4">
    <name type="scientific">Luedemannella flava</name>
    <dbReference type="NCBI Taxonomy" id="349316"/>
    <lineage>
        <taxon>Bacteria</taxon>
        <taxon>Bacillati</taxon>
        <taxon>Actinomycetota</taxon>
        <taxon>Actinomycetes</taxon>
        <taxon>Micromonosporales</taxon>
        <taxon>Micromonosporaceae</taxon>
        <taxon>Luedemannella</taxon>
    </lineage>
</organism>
<keyword evidence="2" id="KW-0808">Transferase</keyword>
<gene>
    <name evidence="3" type="ORF">GCM10009682_40960</name>
</gene>
<dbReference type="Gene3D" id="3.40.50.2000">
    <property type="entry name" value="Glycogen Phosphorylase B"/>
    <property type="match status" value="2"/>
</dbReference>
<dbReference type="InterPro" id="IPR051199">
    <property type="entry name" value="LPS_LOS_Heptosyltrfase"/>
</dbReference>